<name>A0A8S9SMQ1_BRACR</name>
<evidence type="ECO:0000256" key="1">
    <source>
        <dbReference type="SAM" id="MobiDB-lite"/>
    </source>
</evidence>
<evidence type="ECO:0000313" key="2">
    <source>
        <dbReference type="EMBL" id="KAF3602846.1"/>
    </source>
</evidence>
<accession>A0A8S9SMQ1</accession>
<proteinExistence type="predicted"/>
<feature type="region of interest" description="Disordered" evidence="1">
    <location>
        <begin position="186"/>
        <end position="214"/>
    </location>
</feature>
<reference evidence="2" key="1">
    <citation type="submission" date="2019-12" db="EMBL/GenBank/DDBJ databases">
        <title>Genome sequencing and annotation of Brassica cretica.</title>
        <authorList>
            <person name="Studholme D.J."/>
            <person name="Sarris P."/>
        </authorList>
    </citation>
    <scope>NUCLEOTIDE SEQUENCE</scope>
    <source>
        <strain evidence="2">PFS-109/04</strain>
        <tissue evidence="2">Leaf</tissue>
    </source>
</reference>
<sequence length="286" mass="31861">MIFSLAEKGPFRPATKPAPSSVSLSSFSSKLVSLSSLSSSKEVILRQARPKWILARPSVLTWSKTVISKSTAKIIILANSSRKKDRKNTNTYGRRSPERSVRKETGQDPRTGPFSLVRLAHGRGRPPMDEDDQHHGHPAHGRRRPAPRSPRPWARKTSTTVTPPMGEEDQHHGRLAHCWGSKTVTTKLTSKSPQNTAIGNISRPVMDRSEYDDRNTNEPRSVIMLLPHMHAVWSLCSDRASVPLGRYVATELFRNVDTTISPCILVDPSMLSPEDRSEPVSCFSPF</sequence>
<feature type="compositionally biased region" description="Basic residues" evidence="1">
    <location>
        <begin position="136"/>
        <end position="146"/>
    </location>
</feature>
<organism evidence="2 3">
    <name type="scientific">Brassica cretica</name>
    <name type="common">Mustard</name>
    <dbReference type="NCBI Taxonomy" id="69181"/>
    <lineage>
        <taxon>Eukaryota</taxon>
        <taxon>Viridiplantae</taxon>
        <taxon>Streptophyta</taxon>
        <taxon>Embryophyta</taxon>
        <taxon>Tracheophyta</taxon>
        <taxon>Spermatophyta</taxon>
        <taxon>Magnoliopsida</taxon>
        <taxon>eudicotyledons</taxon>
        <taxon>Gunneridae</taxon>
        <taxon>Pentapetalae</taxon>
        <taxon>rosids</taxon>
        <taxon>malvids</taxon>
        <taxon>Brassicales</taxon>
        <taxon>Brassicaceae</taxon>
        <taxon>Brassiceae</taxon>
        <taxon>Brassica</taxon>
    </lineage>
</organism>
<feature type="compositionally biased region" description="Basic and acidic residues" evidence="1">
    <location>
        <begin position="205"/>
        <end position="214"/>
    </location>
</feature>
<gene>
    <name evidence="2" type="ORF">F2Q69_00034065</name>
</gene>
<evidence type="ECO:0000313" key="3">
    <source>
        <dbReference type="Proteomes" id="UP000712600"/>
    </source>
</evidence>
<feature type="compositionally biased region" description="Basic and acidic residues" evidence="1">
    <location>
        <begin position="95"/>
        <end position="107"/>
    </location>
</feature>
<feature type="compositionally biased region" description="Basic and acidic residues" evidence="1">
    <location>
        <begin position="126"/>
        <end position="135"/>
    </location>
</feature>
<protein>
    <submittedName>
        <fullName evidence="2">Uncharacterized protein</fullName>
    </submittedName>
</protein>
<comment type="caution">
    <text evidence="2">The sequence shown here is derived from an EMBL/GenBank/DDBJ whole genome shotgun (WGS) entry which is preliminary data.</text>
</comment>
<feature type="region of interest" description="Disordered" evidence="1">
    <location>
        <begin position="82"/>
        <end position="174"/>
    </location>
</feature>
<dbReference type="AlphaFoldDB" id="A0A8S9SMQ1"/>
<dbReference type="EMBL" id="QGKX02000004">
    <property type="protein sequence ID" value="KAF3602846.1"/>
    <property type="molecule type" value="Genomic_DNA"/>
</dbReference>
<dbReference type="Proteomes" id="UP000712600">
    <property type="component" value="Unassembled WGS sequence"/>
</dbReference>